<proteinExistence type="predicted"/>
<dbReference type="Proteomes" id="UP000515708">
    <property type="component" value="Chromosome"/>
</dbReference>
<evidence type="ECO:0000313" key="2">
    <source>
        <dbReference type="EMBL" id="QMU97722.1"/>
    </source>
</evidence>
<feature type="transmembrane region" description="Helical" evidence="1">
    <location>
        <begin position="441"/>
        <end position="459"/>
    </location>
</feature>
<sequence length="640" mass="67633">MSWFSAVVPLLVAVALLVVPGYITARVLTLRGLWAWALAAPASMSVIVLASLWANVVGVRWSVLPVLITAVAVVVIAVVVRVLARPAQAPRSASPVRRAELIALGSAAVLLAAQLVLIIGDPQNISQTFDNVFHLNAVRYIMDTGAASPLTVGSMTSDGGLWFYPDGWHALVALVVDASGASIMVASNAVLIAVAVVAWPATVLLLTRVIAGSRPVALVTAGVLSAILPTFPILMIDYGVLYPYFLALSLLPAVLAVTVQLLRFGSGDAEMPAAILTVALLGSLPGLVISHPGAFVAWIVLAVIACVLSFIRLVSTKPSRSVLVKYSVLLFVVLAAAAAAWKVLKPPADARGWAVEQSVGQAVGQALTLSQSYGNVAWVAVILLCIGLGVLVRRRTLTALMPVLFYAAFATLYIVSSAMVWPQLRDLLTASWYNNSPRLAAVLPMLLIPIAAVGGAALFEHARRLATRESVTRRGAIVIAIVGVVVIGAQAYTNQQAVRYAAANYAYGDEARLISHDERALLDRLPSEVPEDAVIVGSAWTGAGLAYAFADRQVIMPHMLMDLSEDDQLILDDLSRAEPGSPVCDALERTGTEYVLDFGTLEVHGAEHKYPGIARLGSSDAVRLVDSEGQAKLYEVTGCE</sequence>
<protein>
    <submittedName>
        <fullName evidence="2">Uncharacterized protein</fullName>
    </submittedName>
</protein>
<feature type="transmembrane region" description="Helical" evidence="1">
    <location>
        <begin position="241"/>
        <end position="259"/>
    </location>
</feature>
<evidence type="ECO:0000256" key="1">
    <source>
        <dbReference type="SAM" id="Phobius"/>
    </source>
</evidence>
<feature type="transmembrane region" description="Helical" evidence="1">
    <location>
        <begin position="471"/>
        <end position="492"/>
    </location>
</feature>
<dbReference type="AlphaFoldDB" id="A0A7D8AHJ3"/>
<feature type="transmembrane region" description="Helical" evidence="1">
    <location>
        <begin position="6"/>
        <end position="25"/>
    </location>
</feature>
<accession>A0A7D8AHJ3</accession>
<dbReference type="Pfam" id="PF20176">
    <property type="entry name" value="DUF6541"/>
    <property type="match status" value="1"/>
</dbReference>
<gene>
    <name evidence="2" type="ORF">FVO59_11245</name>
</gene>
<dbReference type="RefSeq" id="WP_182252721.1">
    <property type="nucleotide sequence ID" value="NZ_CP043732.1"/>
</dbReference>
<feature type="transmembrane region" description="Helical" evidence="1">
    <location>
        <begin position="326"/>
        <end position="344"/>
    </location>
</feature>
<feature type="transmembrane region" description="Helical" evidence="1">
    <location>
        <begin position="181"/>
        <end position="204"/>
    </location>
</feature>
<feature type="transmembrane region" description="Helical" evidence="1">
    <location>
        <begin position="32"/>
        <end position="53"/>
    </location>
</feature>
<feature type="transmembrane region" description="Helical" evidence="1">
    <location>
        <begin position="295"/>
        <end position="314"/>
    </location>
</feature>
<keyword evidence="1" id="KW-0472">Membrane</keyword>
<organism evidence="2 3">
    <name type="scientific">Microbacterium esteraromaticum</name>
    <dbReference type="NCBI Taxonomy" id="57043"/>
    <lineage>
        <taxon>Bacteria</taxon>
        <taxon>Bacillati</taxon>
        <taxon>Actinomycetota</taxon>
        <taxon>Actinomycetes</taxon>
        <taxon>Micrococcales</taxon>
        <taxon>Microbacteriaceae</taxon>
        <taxon>Microbacterium</taxon>
    </lineage>
</organism>
<evidence type="ECO:0000313" key="3">
    <source>
        <dbReference type="Proteomes" id="UP000515708"/>
    </source>
</evidence>
<keyword evidence="1" id="KW-0812">Transmembrane</keyword>
<dbReference type="EMBL" id="CP043732">
    <property type="protein sequence ID" value="QMU97722.1"/>
    <property type="molecule type" value="Genomic_DNA"/>
</dbReference>
<feature type="transmembrane region" description="Helical" evidence="1">
    <location>
        <begin position="373"/>
        <end position="391"/>
    </location>
</feature>
<keyword evidence="1" id="KW-1133">Transmembrane helix</keyword>
<feature type="transmembrane region" description="Helical" evidence="1">
    <location>
        <begin position="101"/>
        <end position="120"/>
    </location>
</feature>
<feature type="transmembrane region" description="Helical" evidence="1">
    <location>
        <begin position="216"/>
        <end position="235"/>
    </location>
</feature>
<feature type="transmembrane region" description="Helical" evidence="1">
    <location>
        <begin position="271"/>
        <end position="289"/>
    </location>
</feature>
<dbReference type="InterPro" id="IPR046671">
    <property type="entry name" value="DUF6541"/>
</dbReference>
<name>A0A7D8AHJ3_9MICO</name>
<feature type="transmembrane region" description="Helical" evidence="1">
    <location>
        <begin position="59"/>
        <end position="80"/>
    </location>
</feature>
<reference evidence="2 3" key="1">
    <citation type="journal article" date="2020" name="Front. Microbiol.">
        <title>Design of Bacterial Strain-Specific qPCR Assays Using NGS Data and Publicly Available Resources and Its Application to Track Biocontrol Strains.</title>
        <authorList>
            <person name="Hernandez I."/>
            <person name="Sant C."/>
            <person name="Martinez R."/>
            <person name="Fernandez C."/>
        </authorList>
    </citation>
    <scope>NUCLEOTIDE SEQUENCE [LARGE SCALE GENOMIC DNA]</scope>
    <source>
        <strain evidence="2 3">B24</strain>
    </source>
</reference>
<feature type="transmembrane region" description="Helical" evidence="1">
    <location>
        <begin position="403"/>
        <end position="421"/>
    </location>
</feature>